<proteinExistence type="predicted"/>
<dbReference type="InParanoid" id="D6TRD2"/>
<dbReference type="GO" id="GO:0016787">
    <property type="term" value="F:hydrolase activity"/>
    <property type="evidence" value="ECO:0007669"/>
    <property type="project" value="UniProtKB-KW"/>
</dbReference>
<evidence type="ECO:0000256" key="2">
    <source>
        <dbReference type="ARBA" id="ARBA00022801"/>
    </source>
</evidence>
<evidence type="ECO:0000313" key="4">
    <source>
        <dbReference type="EMBL" id="EFH87831.1"/>
    </source>
</evidence>
<dbReference type="SUPFAM" id="SSF55811">
    <property type="entry name" value="Nudix"/>
    <property type="match status" value="1"/>
</dbReference>
<reference evidence="4 5" key="1">
    <citation type="journal article" date="2011" name="Stand. Genomic Sci.">
        <title>Non-contiguous finished genome sequence and contextual data of the filamentous soil bacterium Ktedonobacter racemifer type strain (SOSP1-21).</title>
        <authorList>
            <person name="Chang Y.J."/>
            <person name="Land M."/>
            <person name="Hauser L."/>
            <person name="Chertkov O."/>
            <person name="Del Rio T.G."/>
            <person name="Nolan M."/>
            <person name="Copeland A."/>
            <person name="Tice H."/>
            <person name="Cheng J.F."/>
            <person name="Lucas S."/>
            <person name="Han C."/>
            <person name="Goodwin L."/>
            <person name="Pitluck S."/>
            <person name="Ivanova N."/>
            <person name="Ovchinikova G."/>
            <person name="Pati A."/>
            <person name="Chen A."/>
            <person name="Palaniappan K."/>
            <person name="Mavromatis K."/>
            <person name="Liolios K."/>
            <person name="Brettin T."/>
            <person name="Fiebig A."/>
            <person name="Rohde M."/>
            <person name="Abt B."/>
            <person name="Goker M."/>
            <person name="Detter J.C."/>
            <person name="Woyke T."/>
            <person name="Bristow J."/>
            <person name="Eisen J.A."/>
            <person name="Markowitz V."/>
            <person name="Hugenholtz P."/>
            <person name="Kyrpides N.C."/>
            <person name="Klenk H.P."/>
            <person name="Lapidus A."/>
        </authorList>
    </citation>
    <scope>NUCLEOTIDE SEQUENCE [LARGE SCALE GENOMIC DNA]</scope>
    <source>
        <strain evidence="5">DSM 44963</strain>
    </source>
</reference>
<gene>
    <name evidence="4" type="ORF">Krac_9182</name>
</gene>
<evidence type="ECO:0000256" key="1">
    <source>
        <dbReference type="ARBA" id="ARBA00001946"/>
    </source>
</evidence>
<dbReference type="eggNOG" id="COG1051">
    <property type="taxonomic scope" value="Bacteria"/>
</dbReference>
<name>D6TRD2_KTERA</name>
<dbReference type="CDD" id="cd04688">
    <property type="entry name" value="NUDIX_Hydrolase"/>
    <property type="match status" value="1"/>
</dbReference>
<organism evidence="4 5">
    <name type="scientific">Ktedonobacter racemifer DSM 44963</name>
    <dbReference type="NCBI Taxonomy" id="485913"/>
    <lineage>
        <taxon>Bacteria</taxon>
        <taxon>Bacillati</taxon>
        <taxon>Chloroflexota</taxon>
        <taxon>Ktedonobacteria</taxon>
        <taxon>Ktedonobacterales</taxon>
        <taxon>Ktedonobacteraceae</taxon>
        <taxon>Ktedonobacter</taxon>
    </lineage>
</organism>
<dbReference type="InterPro" id="IPR015797">
    <property type="entry name" value="NUDIX_hydrolase-like_dom_sf"/>
</dbReference>
<dbReference type="AlphaFoldDB" id="D6TRD2"/>
<dbReference type="InterPro" id="IPR020084">
    <property type="entry name" value="NUDIX_hydrolase_CS"/>
</dbReference>
<dbReference type="Pfam" id="PF00293">
    <property type="entry name" value="NUDIX"/>
    <property type="match status" value="1"/>
</dbReference>
<keyword evidence="5" id="KW-1185">Reference proteome</keyword>
<keyword evidence="2 4" id="KW-0378">Hydrolase</keyword>
<dbReference type="OrthoDB" id="9804442at2"/>
<comment type="caution">
    <text evidence="4">The sequence shown here is derived from an EMBL/GenBank/DDBJ whole genome shotgun (WGS) entry which is preliminary data.</text>
</comment>
<feature type="domain" description="Nudix hydrolase" evidence="3">
    <location>
        <begin position="7"/>
        <end position="162"/>
    </location>
</feature>
<dbReference type="PROSITE" id="PS51462">
    <property type="entry name" value="NUDIX"/>
    <property type="match status" value="1"/>
</dbReference>
<sequence>MVPPRHMITFATDGILFVYRVGGVILHNGRVLCQRAARTTPPYWFLPGGRAELLESAATTLQREVEEELDLTPTIVRPLAIIENFFGQQPRATHEIGLYFLLDFPEDAYIYQQSSLALRDKDGSRVSSNEELLYFDWLPLEEIERAPLYPRALHTLLKDLPEHFQHIVSQ</sequence>
<comment type="cofactor">
    <cofactor evidence="1">
        <name>Mg(2+)</name>
        <dbReference type="ChEBI" id="CHEBI:18420"/>
    </cofactor>
</comment>
<evidence type="ECO:0000259" key="3">
    <source>
        <dbReference type="PROSITE" id="PS51462"/>
    </source>
</evidence>
<protein>
    <submittedName>
        <fullName evidence="4">NUDIX hydrolase</fullName>
    </submittedName>
</protein>
<dbReference type="STRING" id="485913.Krac_9182"/>
<dbReference type="Gene3D" id="3.90.79.10">
    <property type="entry name" value="Nucleoside Triphosphate Pyrophosphohydrolase"/>
    <property type="match status" value="1"/>
</dbReference>
<dbReference type="RefSeq" id="WP_007913342.1">
    <property type="nucleotide sequence ID" value="NZ_ADVG01000002.1"/>
</dbReference>
<accession>D6TRD2</accession>
<dbReference type="PANTHER" id="PTHR43046:SF14">
    <property type="entry name" value="MUTT_NUDIX FAMILY PROTEIN"/>
    <property type="match status" value="1"/>
</dbReference>
<dbReference type="PANTHER" id="PTHR43046">
    <property type="entry name" value="GDP-MANNOSE MANNOSYL HYDROLASE"/>
    <property type="match status" value="1"/>
</dbReference>
<dbReference type="PROSITE" id="PS00893">
    <property type="entry name" value="NUDIX_BOX"/>
    <property type="match status" value="1"/>
</dbReference>
<dbReference type="Proteomes" id="UP000004508">
    <property type="component" value="Unassembled WGS sequence"/>
</dbReference>
<dbReference type="EMBL" id="ADVG01000002">
    <property type="protein sequence ID" value="EFH87831.1"/>
    <property type="molecule type" value="Genomic_DNA"/>
</dbReference>
<dbReference type="InterPro" id="IPR000086">
    <property type="entry name" value="NUDIX_hydrolase_dom"/>
</dbReference>
<evidence type="ECO:0000313" key="5">
    <source>
        <dbReference type="Proteomes" id="UP000004508"/>
    </source>
</evidence>